<feature type="non-terminal residue" evidence="2">
    <location>
        <position position="1"/>
    </location>
</feature>
<evidence type="ECO:0000313" key="3">
    <source>
        <dbReference type="Proteomes" id="UP001432027"/>
    </source>
</evidence>
<dbReference type="EMBL" id="BTSX01000004">
    <property type="protein sequence ID" value="GMS94233.1"/>
    <property type="molecule type" value="Genomic_DNA"/>
</dbReference>
<sequence length="119" mass="13700">CGGSFVLYEPDPLAINYMKDFFSKYNFPDLESEVVCLVRFLENLRDDFASWSQRTRKLQKRLFHVLVVQLVVPMFFVFLPCSVLISLLMLHTGINIYPMLGPCSFTIFPVLDALIVMLG</sequence>
<dbReference type="PANTHER" id="PTHR22943">
    <property type="entry name" value="7-TRANSMEMBRANE DOMAIN RECEPTOR C.ELEGANS"/>
    <property type="match status" value="1"/>
</dbReference>
<feature type="non-terminal residue" evidence="2">
    <location>
        <position position="119"/>
    </location>
</feature>
<gene>
    <name evidence="2" type="ORF">PENTCL1PPCAC_16408</name>
</gene>
<evidence type="ECO:0000313" key="2">
    <source>
        <dbReference type="EMBL" id="GMS94233.1"/>
    </source>
</evidence>
<dbReference type="InterPro" id="IPR019428">
    <property type="entry name" value="7TM_GPCR_serpentine_rcpt_Str"/>
</dbReference>
<comment type="caution">
    <text evidence="2">The sequence shown here is derived from an EMBL/GenBank/DDBJ whole genome shotgun (WGS) entry which is preliminary data.</text>
</comment>
<keyword evidence="1" id="KW-0472">Membrane</keyword>
<feature type="transmembrane region" description="Helical" evidence="1">
    <location>
        <begin position="62"/>
        <end position="90"/>
    </location>
</feature>
<protein>
    <submittedName>
        <fullName evidence="2">Uncharacterized protein</fullName>
    </submittedName>
</protein>
<dbReference type="PANTHER" id="PTHR22943:SF248">
    <property type="entry name" value="SEVEN TM RECEPTOR"/>
    <property type="match status" value="1"/>
</dbReference>
<name>A0AAV5TIX9_9BILA</name>
<accession>A0AAV5TIX9</accession>
<dbReference type="AlphaFoldDB" id="A0AAV5TIX9"/>
<keyword evidence="1" id="KW-0812">Transmembrane</keyword>
<keyword evidence="3" id="KW-1185">Reference proteome</keyword>
<organism evidence="2 3">
    <name type="scientific">Pristionchus entomophagus</name>
    <dbReference type="NCBI Taxonomy" id="358040"/>
    <lineage>
        <taxon>Eukaryota</taxon>
        <taxon>Metazoa</taxon>
        <taxon>Ecdysozoa</taxon>
        <taxon>Nematoda</taxon>
        <taxon>Chromadorea</taxon>
        <taxon>Rhabditida</taxon>
        <taxon>Rhabditina</taxon>
        <taxon>Diplogasteromorpha</taxon>
        <taxon>Diplogasteroidea</taxon>
        <taxon>Neodiplogasteridae</taxon>
        <taxon>Pristionchus</taxon>
    </lineage>
</organism>
<feature type="transmembrane region" description="Helical" evidence="1">
    <location>
        <begin position="96"/>
        <end position="118"/>
    </location>
</feature>
<dbReference type="Pfam" id="PF10326">
    <property type="entry name" value="7TM_GPCR_Str"/>
    <property type="match status" value="1"/>
</dbReference>
<keyword evidence="1" id="KW-1133">Transmembrane helix</keyword>
<reference evidence="2" key="1">
    <citation type="submission" date="2023-10" db="EMBL/GenBank/DDBJ databases">
        <title>Genome assembly of Pristionchus species.</title>
        <authorList>
            <person name="Yoshida K."/>
            <person name="Sommer R.J."/>
        </authorList>
    </citation>
    <scope>NUCLEOTIDE SEQUENCE</scope>
    <source>
        <strain evidence="2">RS0144</strain>
    </source>
</reference>
<evidence type="ECO:0000256" key="1">
    <source>
        <dbReference type="SAM" id="Phobius"/>
    </source>
</evidence>
<dbReference type="Proteomes" id="UP001432027">
    <property type="component" value="Unassembled WGS sequence"/>
</dbReference>
<proteinExistence type="predicted"/>